<dbReference type="Proteomes" id="UP000297496">
    <property type="component" value="Unassembled WGS sequence"/>
</dbReference>
<dbReference type="SUPFAM" id="SSF52540">
    <property type="entry name" value="P-loop containing nucleoside triphosphate hydrolases"/>
    <property type="match status" value="1"/>
</dbReference>
<dbReference type="InterPro" id="IPR003593">
    <property type="entry name" value="AAA+_ATPase"/>
</dbReference>
<keyword evidence="8" id="KW-1185">Reference proteome</keyword>
<dbReference type="GO" id="GO:0005524">
    <property type="term" value="F:ATP binding"/>
    <property type="evidence" value="ECO:0007669"/>
    <property type="project" value="UniProtKB-KW"/>
</dbReference>
<dbReference type="FunFam" id="3.40.50.300:FF:000425">
    <property type="entry name" value="Probable ABC transporter, ATP-binding subunit"/>
    <property type="match status" value="1"/>
</dbReference>
<dbReference type="InterPro" id="IPR027417">
    <property type="entry name" value="P-loop_NTPase"/>
</dbReference>
<evidence type="ECO:0000256" key="2">
    <source>
        <dbReference type="ARBA" id="ARBA00022448"/>
    </source>
</evidence>
<dbReference type="Gene3D" id="3.40.50.300">
    <property type="entry name" value="P-loop containing nucleotide triphosphate hydrolases"/>
    <property type="match status" value="1"/>
</dbReference>
<proteinExistence type="inferred from homology"/>
<dbReference type="OrthoDB" id="9802264at2"/>
<dbReference type="AlphaFoldDB" id="A0A4Z1CK46"/>
<protein>
    <recommendedName>
        <fullName evidence="5">ABC-type quaternary amine transporter</fullName>
        <ecNumber evidence="5">7.6.2.9</ecNumber>
    </recommendedName>
</protein>
<evidence type="ECO:0000256" key="1">
    <source>
        <dbReference type="ARBA" id="ARBA00005417"/>
    </source>
</evidence>
<accession>A0A4Z1CK46</accession>
<comment type="similarity">
    <text evidence="1">Belongs to the ABC transporter superfamily.</text>
</comment>
<gene>
    <name evidence="7" type="ORF">EXE59_09690</name>
</gene>
<dbReference type="InterPro" id="IPR017871">
    <property type="entry name" value="ABC_transporter-like_CS"/>
</dbReference>
<name>A0A4Z1CK46_9ACTN</name>
<keyword evidence="4 7" id="KW-0067">ATP-binding</keyword>
<evidence type="ECO:0000256" key="5">
    <source>
        <dbReference type="ARBA" id="ARBA00066388"/>
    </source>
</evidence>
<dbReference type="GO" id="GO:0016887">
    <property type="term" value="F:ATP hydrolysis activity"/>
    <property type="evidence" value="ECO:0007669"/>
    <property type="project" value="InterPro"/>
</dbReference>
<sequence length="375" mass="39870">MIRFDSVTKAYPDGTVAVGGLDITAPTGKITVLVGPSGCGKTTSLRMINRMIEPTGGQISIDGRDTATMNASELRRGIGYVIQQAGLFPHRTIAANIATVPLLLGWEKKKARARATELLERVGLPASFAGRYPSQLSGGQQQRVGVARALAADPPVMLMDEPFSAVDPVVREQLQDEFLRLQGELGKTIVFVTHDIDEAVKLGDQVAVLRVGGVLAQLADPAHLLAQPVDDFVADFVGRDRGYRGLGFRSVPELPLRPEPTVRLGATRDEASAAGALDDWLLVTDENRRPLGWVEPSRLDGTVESERLHRGGTVAPVNGTLRSALDAALSSPSRRGVIVDETGALVGTVLGHQVLSAIETSTRPPAPGVDPRRGA</sequence>
<reference evidence="7 8" key="1">
    <citation type="submission" date="2019-04" db="EMBL/GenBank/DDBJ databases">
        <title>Three New Species of Nocardioides, Nocardioides euryhalodurans sp. nov., Nocardioides seonyuensis sp. nov. and Nocardioides eburneoflavus sp. nov. Isolated from Soil.</title>
        <authorList>
            <person name="Roh S.G."/>
            <person name="Lee C."/>
            <person name="Kim M.-K."/>
            <person name="Kim S.B."/>
        </authorList>
    </citation>
    <scope>NUCLEOTIDE SEQUENCE [LARGE SCALE GENOMIC DNA]</scope>
    <source>
        <strain evidence="7 8">MMS17-SY213</strain>
    </source>
</reference>
<comment type="caution">
    <text evidence="7">The sequence shown here is derived from an EMBL/GenBank/DDBJ whole genome shotgun (WGS) entry which is preliminary data.</text>
</comment>
<dbReference type="GO" id="GO:0015418">
    <property type="term" value="F:ABC-type quaternary ammonium compound transporting activity"/>
    <property type="evidence" value="ECO:0007669"/>
    <property type="project" value="UniProtKB-EC"/>
</dbReference>
<dbReference type="SUPFAM" id="SSF54631">
    <property type="entry name" value="CBS-domain pair"/>
    <property type="match status" value="1"/>
</dbReference>
<dbReference type="InterPro" id="IPR046342">
    <property type="entry name" value="CBS_dom_sf"/>
</dbReference>
<feature type="domain" description="ABC transporter" evidence="6">
    <location>
        <begin position="2"/>
        <end position="237"/>
    </location>
</feature>
<evidence type="ECO:0000313" key="7">
    <source>
        <dbReference type="EMBL" id="TGN64190.1"/>
    </source>
</evidence>
<dbReference type="EC" id="7.6.2.9" evidence="5"/>
<evidence type="ECO:0000313" key="8">
    <source>
        <dbReference type="Proteomes" id="UP000297496"/>
    </source>
</evidence>
<dbReference type="PROSITE" id="PS00211">
    <property type="entry name" value="ABC_TRANSPORTER_1"/>
    <property type="match status" value="1"/>
</dbReference>
<evidence type="ECO:0000256" key="3">
    <source>
        <dbReference type="ARBA" id="ARBA00022741"/>
    </source>
</evidence>
<dbReference type="EMBL" id="SRRO01000001">
    <property type="protein sequence ID" value="TGN64190.1"/>
    <property type="molecule type" value="Genomic_DNA"/>
</dbReference>
<keyword evidence="2" id="KW-0813">Transport</keyword>
<evidence type="ECO:0000259" key="6">
    <source>
        <dbReference type="PROSITE" id="PS50893"/>
    </source>
</evidence>
<organism evidence="7 8">
    <name type="scientific">Nocardioides eburneiflavus</name>
    <dbReference type="NCBI Taxonomy" id="2518372"/>
    <lineage>
        <taxon>Bacteria</taxon>
        <taxon>Bacillati</taxon>
        <taxon>Actinomycetota</taxon>
        <taxon>Actinomycetes</taxon>
        <taxon>Propionibacteriales</taxon>
        <taxon>Nocardioidaceae</taxon>
        <taxon>Nocardioides</taxon>
    </lineage>
</organism>
<dbReference type="PROSITE" id="PS50893">
    <property type="entry name" value="ABC_TRANSPORTER_2"/>
    <property type="match status" value="1"/>
</dbReference>
<dbReference type="Pfam" id="PF00005">
    <property type="entry name" value="ABC_tran"/>
    <property type="match status" value="1"/>
</dbReference>
<dbReference type="RefSeq" id="WP_135838717.1">
    <property type="nucleotide sequence ID" value="NZ_SRRO01000001.1"/>
</dbReference>
<keyword evidence="3" id="KW-0547">Nucleotide-binding</keyword>
<dbReference type="PANTHER" id="PTHR43117">
    <property type="entry name" value="OSMOPROTECTANT IMPORT ATP-BINDING PROTEIN OSMV"/>
    <property type="match status" value="1"/>
</dbReference>
<dbReference type="PANTHER" id="PTHR43117:SF4">
    <property type="entry name" value="OSMOPROTECTANT IMPORT ATP-BINDING PROTEIN OSMV"/>
    <property type="match status" value="1"/>
</dbReference>
<dbReference type="SMART" id="SM00382">
    <property type="entry name" value="AAA"/>
    <property type="match status" value="1"/>
</dbReference>
<dbReference type="InterPro" id="IPR003439">
    <property type="entry name" value="ABC_transporter-like_ATP-bd"/>
</dbReference>
<evidence type="ECO:0000256" key="4">
    <source>
        <dbReference type="ARBA" id="ARBA00022840"/>
    </source>
</evidence>